<dbReference type="InterPro" id="IPR001806">
    <property type="entry name" value="Small_GTPase"/>
</dbReference>
<evidence type="ECO:0000313" key="3">
    <source>
        <dbReference type="EMBL" id="KFG28213.1"/>
    </source>
</evidence>
<dbReference type="SUPFAM" id="SSF52540">
    <property type="entry name" value="P-loop containing nucleoside triphosphate hydrolases"/>
    <property type="match status" value="1"/>
</dbReference>
<dbReference type="PRINTS" id="PR00449">
    <property type="entry name" value="RASTRNSFRMNG"/>
</dbReference>
<dbReference type="VEuPathDB" id="ToxoDB:TGP89_283530"/>
<keyword evidence="1" id="KW-0547">Nucleotide-binding</keyword>
<dbReference type="InterPro" id="IPR005225">
    <property type="entry name" value="Small_GTP-bd"/>
</dbReference>
<dbReference type="GO" id="GO:0005525">
    <property type="term" value="F:GTP binding"/>
    <property type="evidence" value="ECO:0007669"/>
    <property type="project" value="UniProtKB-KW"/>
</dbReference>
<dbReference type="PANTHER" id="PTHR47977">
    <property type="entry name" value="RAS-RELATED PROTEIN RAB"/>
    <property type="match status" value="1"/>
</dbReference>
<dbReference type="SMART" id="SM00176">
    <property type="entry name" value="RAN"/>
    <property type="match status" value="1"/>
</dbReference>
<sequence>MALLEESFDNSVKVIIVGNGTVGKSSLITRFSDGKYTSDYKKTLAVDFIEKTRQIKKNDGGDETLTFFLWDTAGQEEYNSITRAYYRGASAAVIVFSTTDRASFHAVHHWHRKITEECGDVICVLVQNKIDLLDQAAVTPAEVAELRKQLNVELFRTSVKDNINVEAVFDYIGREFLEPSQSHSEQEKNTDESRCTENIFLSSNNHGVASQA</sequence>
<keyword evidence="2" id="KW-0342">GTP-binding</keyword>
<dbReference type="NCBIfam" id="TIGR00231">
    <property type="entry name" value="small_GTP"/>
    <property type="match status" value="1"/>
</dbReference>
<evidence type="ECO:0000256" key="1">
    <source>
        <dbReference type="ARBA" id="ARBA00022741"/>
    </source>
</evidence>
<dbReference type="OrthoDB" id="328704at2759"/>
<dbReference type="SMART" id="SM00175">
    <property type="entry name" value="RAB"/>
    <property type="match status" value="1"/>
</dbReference>
<evidence type="ECO:0000313" key="4">
    <source>
        <dbReference type="Proteomes" id="UP000028828"/>
    </source>
</evidence>
<protein>
    <submittedName>
        <fullName evidence="3">Small rab-related GTPase</fullName>
    </submittedName>
</protein>
<dbReference type="InterPro" id="IPR027417">
    <property type="entry name" value="P-loop_NTPase"/>
</dbReference>
<proteinExistence type="predicted"/>
<gene>
    <name evidence="3" type="ORF">TGP89_283530</name>
</gene>
<dbReference type="Proteomes" id="UP000028828">
    <property type="component" value="Unassembled WGS sequence"/>
</dbReference>
<dbReference type="FunFam" id="3.40.50.300:FF:001329">
    <property type="entry name" value="Small GTP-binding protein, putative"/>
    <property type="match status" value="1"/>
</dbReference>
<dbReference type="PROSITE" id="PS51421">
    <property type="entry name" value="RAS"/>
    <property type="match status" value="1"/>
</dbReference>
<dbReference type="SMART" id="SM00174">
    <property type="entry name" value="RHO"/>
    <property type="match status" value="1"/>
</dbReference>
<dbReference type="GO" id="GO:0003924">
    <property type="term" value="F:GTPase activity"/>
    <property type="evidence" value="ECO:0007669"/>
    <property type="project" value="InterPro"/>
</dbReference>
<dbReference type="EMBL" id="AEYI02002458">
    <property type="protein sequence ID" value="KFG28213.1"/>
    <property type="molecule type" value="Genomic_DNA"/>
</dbReference>
<name>A0A086J7U5_TOXGO</name>
<dbReference type="InterPro" id="IPR050227">
    <property type="entry name" value="Rab"/>
</dbReference>
<reference evidence="3 4" key="1">
    <citation type="submission" date="2014-03" db="EMBL/GenBank/DDBJ databases">
        <authorList>
            <person name="Sibley D."/>
            <person name="Venepally P."/>
            <person name="Karamycheva S."/>
            <person name="Hadjithomas M."/>
            <person name="Khan A."/>
            <person name="Brunk B."/>
            <person name="Roos D."/>
            <person name="Caler E."/>
            <person name="Lorenzi H."/>
        </authorList>
    </citation>
    <scope>NUCLEOTIDE SEQUENCE [LARGE SCALE GENOMIC DNA]</scope>
    <source>
        <strain evidence="4">p89</strain>
    </source>
</reference>
<dbReference type="Gene3D" id="3.40.50.300">
    <property type="entry name" value="P-loop containing nucleotide triphosphate hydrolases"/>
    <property type="match status" value="1"/>
</dbReference>
<dbReference type="PROSITE" id="PS51420">
    <property type="entry name" value="RHO"/>
    <property type="match status" value="1"/>
</dbReference>
<accession>A0A086J7U5</accession>
<dbReference type="Pfam" id="PF00071">
    <property type="entry name" value="Ras"/>
    <property type="match status" value="1"/>
</dbReference>
<organism evidence="3 4">
    <name type="scientific">Toxoplasma gondii p89</name>
    <dbReference type="NCBI Taxonomy" id="943119"/>
    <lineage>
        <taxon>Eukaryota</taxon>
        <taxon>Sar</taxon>
        <taxon>Alveolata</taxon>
        <taxon>Apicomplexa</taxon>
        <taxon>Conoidasida</taxon>
        <taxon>Coccidia</taxon>
        <taxon>Eucoccidiorida</taxon>
        <taxon>Eimeriorina</taxon>
        <taxon>Sarcocystidae</taxon>
        <taxon>Toxoplasma</taxon>
    </lineage>
</organism>
<dbReference type="AlphaFoldDB" id="A0A086J7U5"/>
<evidence type="ECO:0000256" key="2">
    <source>
        <dbReference type="ARBA" id="ARBA00023134"/>
    </source>
</evidence>
<comment type="caution">
    <text evidence="3">The sequence shown here is derived from an EMBL/GenBank/DDBJ whole genome shotgun (WGS) entry which is preliminary data.</text>
</comment>
<dbReference type="SMART" id="SM00173">
    <property type="entry name" value="RAS"/>
    <property type="match status" value="1"/>
</dbReference>
<dbReference type="PROSITE" id="PS51419">
    <property type="entry name" value="RAB"/>
    <property type="match status" value="1"/>
</dbReference>